<reference evidence="20 21" key="1">
    <citation type="journal article" date="2023" name="G3 (Bethesda)">
        <title>A chromosome-length genome assembly and annotation of blackberry (Rubus argutus, cv. 'Hillquist').</title>
        <authorList>
            <person name="Bruna T."/>
            <person name="Aryal R."/>
            <person name="Dudchenko O."/>
            <person name="Sargent D.J."/>
            <person name="Mead D."/>
            <person name="Buti M."/>
            <person name="Cavallini A."/>
            <person name="Hytonen T."/>
            <person name="Andres J."/>
            <person name="Pham M."/>
            <person name="Weisz D."/>
            <person name="Mascagni F."/>
            <person name="Usai G."/>
            <person name="Natali L."/>
            <person name="Bassil N."/>
            <person name="Fernandez G.E."/>
            <person name="Lomsadze A."/>
            <person name="Armour M."/>
            <person name="Olukolu B."/>
            <person name="Poorten T."/>
            <person name="Britton C."/>
            <person name="Davik J."/>
            <person name="Ashrafi H."/>
            <person name="Aiden E.L."/>
            <person name="Borodovsky M."/>
            <person name="Worthington M."/>
        </authorList>
    </citation>
    <scope>NUCLEOTIDE SEQUENCE [LARGE SCALE GENOMIC DNA]</scope>
    <source>
        <strain evidence="20">PI 553951</strain>
    </source>
</reference>
<organism evidence="20 21">
    <name type="scientific">Rubus argutus</name>
    <name type="common">Southern blackberry</name>
    <dbReference type="NCBI Taxonomy" id="59490"/>
    <lineage>
        <taxon>Eukaryota</taxon>
        <taxon>Viridiplantae</taxon>
        <taxon>Streptophyta</taxon>
        <taxon>Embryophyta</taxon>
        <taxon>Tracheophyta</taxon>
        <taxon>Spermatophyta</taxon>
        <taxon>Magnoliopsida</taxon>
        <taxon>eudicotyledons</taxon>
        <taxon>Gunneridae</taxon>
        <taxon>Pentapetalae</taxon>
        <taxon>rosids</taxon>
        <taxon>fabids</taxon>
        <taxon>Rosales</taxon>
        <taxon>Rosaceae</taxon>
        <taxon>Rosoideae</taxon>
        <taxon>Rosoideae incertae sedis</taxon>
        <taxon>Rubus</taxon>
    </lineage>
</organism>
<dbReference type="GO" id="GO:0016020">
    <property type="term" value="C:membrane"/>
    <property type="evidence" value="ECO:0007669"/>
    <property type="project" value="UniProtKB-SubCell"/>
</dbReference>
<evidence type="ECO:0000256" key="7">
    <source>
        <dbReference type="ARBA" id="ARBA00022729"/>
    </source>
</evidence>
<evidence type="ECO:0000256" key="17">
    <source>
        <dbReference type="PROSITE-ProRule" id="PRU10141"/>
    </source>
</evidence>
<proteinExistence type="predicted"/>
<dbReference type="Gene3D" id="3.80.10.10">
    <property type="entry name" value="Ribonuclease Inhibitor"/>
    <property type="match status" value="3"/>
</dbReference>
<keyword evidence="4" id="KW-0433">Leucine-rich repeat</keyword>
<feature type="transmembrane region" description="Helical" evidence="18">
    <location>
        <begin position="21"/>
        <end position="38"/>
    </location>
</feature>
<evidence type="ECO:0000256" key="1">
    <source>
        <dbReference type="ARBA" id="ARBA00004167"/>
    </source>
</evidence>
<dbReference type="EMBL" id="JBEDUW010000003">
    <property type="protein sequence ID" value="KAK9938704.1"/>
    <property type="molecule type" value="Genomic_DNA"/>
</dbReference>
<feature type="transmembrane region" description="Helical" evidence="18">
    <location>
        <begin position="563"/>
        <end position="587"/>
    </location>
</feature>
<keyword evidence="10" id="KW-0418">Kinase</keyword>
<dbReference type="SUPFAM" id="SSF56112">
    <property type="entry name" value="Protein kinase-like (PK-like)"/>
    <property type="match status" value="1"/>
</dbReference>
<keyword evidence="5" id="KW-0808">Transferase</keyword>
<dbReference type="FunFam" id="3.30.200.20:FF:000039">
    <property type="entry name" value="receptor-like protein kinase FERONIA"/>
    <property type="match status" value="1"/>
</dbReference>
<dbReference type="InterPro" id="IPR000719">
    <property type="entry name" value="Prot_kinase_dom"/>
</dbReference>
<keyword evidence="6 18" id="KW-0812">Transmembrane</keyword>
<dbReference type="PROSITE" id="PS50011">
    <property type="entry name" value="PROTEIN_KINASE_DOM"/>
    <property type="match status" value="1"/>
</dbReference>
<keyword evidence="21" id="KW-1185">Reference proteome</keyword>
<gene>
    <name evidence="20" type="ORF">M0R45_015427</name>
</gene>
<dbReference type="InterPro" id="IPR001245">
    <property type="entry name" value="Ser-Thr/Tyr_kinase_cat_dom"/>
</dbReference>
<keyword evidence="11 17" id="KW-0067">ATP-binding</keyword>
<evidence type="ECO:0000256" key="18">
    <source>
        <dbReference type="SAM" id="Phobius"/>
    </source>
</evidence>
<evidence type="ECO:0000256" key="4">
    <source>
        <dbReference type="ARBA" id="ARBA00022614"/>
    </source>
</evidence>
<dbReference type="InterPro" id="IPR017441">
    <property type="entry name" value="Protein_kinase_ATP_BS"/>
</dbReference>
<dbReference type="SUPFAM" id="SSF52058">
    <property type="entry name" value="L domain-like"/>
    <property type="match status" value="2"/>
</dbReference>
<dbReference type="FunFam" id="3.80.10.10:FF:000542">
    <property type="entry name" value="Leucine-rich repeat protein kinase family protein"/>
    <property type="match status" value="1"/>
</dbReference>
<dbReference type="PANTHER" id="PTHR45974">
    <property type="entry name" value="RECEPTOR-LIKE PROTEIN 55"/>
    <property type="match status" value="1"/>
</dbReference>
<dbReference type="CDD" id="cd14066">
    <property type="entry name" value="STKc_IRAK"/>
    <property type="match status" value="1"/>
</dbReference>
<dbReference type="Pfam" id="PF07714">
    <property type="entry name" value="PK_Tyr_Ser-Thr"/>
    <property type="match status" value="1"/>
</dbReference>
<dbReference type="InterPro" id="IPR055414">
    <property type="entry name" value="LRR_R13L4/SHOC2-like"/>
</dbReference>
<evidence type="ECO:0000256" key="3">
    <source>
        <dbReference type="ARBA" id="ARBA00022527"/>
    </source>
</evidence>
<feature type="binding site" evidence="17">
    <location>
        <position position="663"/>
    </location>
    <ligand>
        <name>ATP</name>
        <dbReference type="ChEBI" id="CHEBI:30616"/>
    </ligand>
</feature>
<dbReference type="FunFam" id="1.10.510.10:FF:000453">
    <property type="entry name" value="LRR receptor-like serine/threonine-protein kinase HSL2"/>
    <property type="match status" value="1"/>
</dbReference>
<evidence type="ECO:0000256" key="14">
    <source>
        <dbReference type="ARBA" id="ARBA00023180"/>
    </source>
</evidence>
<dbReference type="Gene3D" id="1.10.510.10">
    <property type="entry name" value="Transferase(Phosphotransferase) domain 1"/>
    <property type="match status" value="1"/>
</dbReference>
<protein>
    <recommendedName>
        <fullName evidence="2">non-specific serine/threonine protein kinase</fullName>
        <ecNumber evidence="2">2.7.11.1</ecNumber>
    </recommendedName>
</protein>
<dbReference type="AlphaFoldDB" id="A0AAW1XQQ7"/>
<evidence type="ECO:0000256" key="11">
    <source>
        <dbReference type="ARBA" id="ARBA00022840"/>
    </source>
</evidence>
<name>A0AAW1XQQ7_RUBAR</name>
<evidence type="ECO:0000256" key="15">
    <source>
        <dbReference type="ARBA" id="ARBA00047899"/>
    </source>
</evidence>
<dbReference type="GO" id="GO:0004674">
    <property type="term" value="F:protein serine/threonine kinase activity"/>
    <property type="evidence" value="ECO:0007669"/>
    <property type="project" value="UniProtKB-KW"/>
</dbReference>
<dbReference type="PROSITE" id="PS00108">
    <property type="entry name" value="PROTEIN_KINASE_ST"/>
    <property type="match status" value="1"/>
</dbReference>
<keyword evidence="3" id="KW-0723">Serine/threonine-protein kinase</keyword>
<evidence type="ECO:0000256" key="16">
    <source>
        <dbReference type="ARBA" id="ARBA00048679"/>
    </source>
</evidence>
<evidence type="ECO:0000256" key="6">
    <source>
        <dbReference type="ARBA" id="ARBA00022692"/>
    </source>
</evidence>
<dbReference type="Pfam" id="PF23598">
    <property type="entry name" value="LRR_14"/>
    <property type="match status" value="1"/>
</dbReference>
<dbReference type="EC" id="2.7.11.1" evidence="2"/>
<keyword evidence="14" id="KW-0325">Glycoprotein</keyword>
<dbReference type="InterPro" id="IPR032675">
    <property type="entry name" value="LRR_dom_sf"/>
</dbReference>
<keyword evidence="9 17" id="KW-0547">Nucleotide-binding</keyword>
<keyword evidence="12 18" id="KW-1133">Transmembrane helix</keyword>
<dbReference type="FunFam" id="3.80.10.10:FF:000363">
    <property type="entry name" value="Leucine-rich repeat family protein"/>
    <property type="match status" value="1"/>
</dbReference>
<evidence type="ECO:0000313" key="20">
    <source>
        <dbReference type="EMBL" id="KAK9938704.1"/>
    </source>
</evidence>
<sequence length="964" mass="105465">MTKEVLLPTVHKLMGQTRATHVIMLLVLIGFFVIGTEGNDQDYITIRTFMDDWGIKPPSWVGSDPCANWEGINCTISRITAISLADMGLKGQLSSDIDLSELQILDLSSNKDLTGPLPASIGNLTKLVYLNLVDCRFSGPIPATIGSLKKLSYLSLKNNRFSGPIPPSMGYMSNLAFLDISGNKLGDSIPVSNGTTPGLDMLQNTKHFHFSNNQLSGSIPPQLFNSNMSLIHLLFDRNNFTGSIPSTIGLMKTLTAVRLDRNSLSGPVPSSLSNLTNVAELHLSNNWLTGPVPNLTDMTSLNYVDISNNTFDAPDFPNWFSALISVTTLMMENTGLQGQVPQALFSLEYLETLILRNNNLTGSLDIGTTYGNQLQLIDLQKNNITDLGQNNEGSNYTLILVENPICDGSQNNIAKNYCNISPTNSSNSTPPSNCPACRSGQVASPNCICANPYKQTLVFIFVSFSNLRNLNYFKALEDNLTRSFQSKSLPVASVSLSHPSWDSSSQLELTIEIFPSGNRVSFNQAENSAITSVLSNQTLEGRPINFGPYSLLPSADSGGSNKALIIGAAIGGSVLLSLLVLVGVYALHQKKRADKTLSDSILLMQRTGISSADGPQLKGARLFSFEELKKCTNGFSEVNNIGSGGYGQVYQGVLPTGQMVAIKRAKRESMQGAPEFKVEVELLSRVHHKNLVSLVGFCLEHGEQMLVYEFVPNGDLRDTLSGKSGIRLDWMRRLNVALGAARGLAYLHEYANPTIIHRDIKSNNILLDKDLEPKVADFGLSKSMAASGMNSETTVKGTLGYLDPEYYMTQKLTEKSDVYSFGVVMLELITGRSPIEKGMYIVRLIRMTMDKTKDLYNLDDILDPFIGLRTELNGLEKFVDLAMSCVEDLQDKRPRMGEVVKQIENIIQTAALNATTKNPPSTAASYEEYASQDSSKDIYSRDFDYSGVFAFEDRGSSSMTKLVS</sequence>
<comment type="catalytic activity">
    <reaction evidence="15">
        <text>L-threonyl-[protein] + ATP = O-phospho-L-threonyl-[protein] + ADP + H(+)</text>
        <dbReference type="Rhea" id="RHEA:46608"/>
        <dbReference type="Rhea" id="RHEA-COMP:11060"/>
        <dbReference type="Rhea" id="RHEA-COMP:11605"/>
        <dbReference type="ChEBI" id="CHEBI:15378"/>
        <dbReference type="ChEBI" id="CHEBI:30013"/>
        <dbReference type="ChEBI" id="CHEBI:30616"/>
        <dbReference type="ChEBI" id="CHEBI:61977"/>
        <dbReference type="ChEBI" id="CHEBI:456216"/>
        <dbReference type="EC" id="2.7.11.1"/>
    </reaction>
</comment>
<dbReference type="Gene3D" id="3.30.200.20">
    <property type="entry name" value="Phosphorylase Kinase, domain 1"/>
    <property type="match status" value="1"/>
</dbReference>
<comment type="caution">
    <text evidence="20">The sequence shown here is derived from an EMBL/GenBank/DDBJ whole genome shotgun (WGS) entry which is preliminary data.</text>
</comment>
<dbReference type="SMART" id="SM00220">
    <property type="entry name" value="S_TKc"/>
    <property type="match status" value="1"/>
</dbReference>
<evidence type="ECO:0000313" key="21">
    <source>
        <dbReference type="Proteomes" id="UP001457282"/>
    </source>
</evidence>
<evidence type="ECO:0000256" key="13">
    <source>
        <dbReference type="ARBA" id="ARBA00023136"/>
    </source>
</evidence>
<evidence type="ECO:0000256" key="10">
    <source>
        <dbReference type="ARBA" id="ARBA00022777"/>
    </source>
</evidence>
<comment type="catalytic activity">
    <reaction evidence="16">
        <text>L-seryl-[protein] + ATP = O-phospho-L-seryl-[protein] + ADP + H(+)</text>
        <dbReference type="Rhea" id="RHEA:17989"/>
        <dbReference type="Rhea" id="RHEA-COMP:9863"/>
        <dbReference type="Rhea" id="RHEA-COMP:11604"/>
        <dbReference type="ChEBI" id="CHEBI:15378"/>
        <dbReference type="ChEBI" id="CHEBI:29999"/>
        <dbReference type="ChEBI" id="CHEBI:30616"/>
        <dbReference type="ChEBI" id="CHEBI:83421"/>
        <dbReference type="ChEBI" id="CHEBI:456216"/>
        <dbReference type="EC" id="2.7.11.1"/>
    </reaction>
</comment>
<evidence type="ECO:0000259" key="19">
    <source>
        <dbReference type="PROSITE" id="PS50011"/>
    </source>
</evidence>
<evidence type="ECO:0000256" key="12">
    <source>
        <dbReference type="ARBA" id="ARBA00022989"/>
    </source>
</evidence>
<evidence type="ECO:0000256" key="5">
    <source>
        <dbReference type="ARBA" id="ARBA00022679"/>
    </source>
</evidence>
<evidence type="ECO:0000256" key="8">
    <source>
        <dbReference type="ARBA" id="ARBA00022737"/>
    </source>
</evidence>
<dbReference type="InterPro" id="IPR011009">
    <property type="entry name" value="Kinase-like_dom_sf"/>
</dbReference>
<keyword evidence="13 18" id="KW-0472">Membrane</keyword>
<dbReference type="PROSITE" id="PS00107">
    <property type="entry name" value="PROTEIN_KINASE_ATP"/>
    <property type="match status" value="1"/>
</dbReference>
<dbReference type="GO" id="GO:0005524">
    <property type="term" value="F:ATP binding"/>
    <property type="evidence" value="ECO:0007669"/>
    <property type="project" value="UniProtKB-UniRule"/>
</dbReference>
<comment type="subcellular location">
    <subcellularLocation>
        <location evidence="1">Membrane</location>
        <topology evidence="1">Single-pass membrane protein</topology>
    </subcellularLocation>
</comment>
<keyword evidence="7" id="KW-0732">Signal</keyword>
<dbReference type="InterPro" id="IPR008271">
    <property type="entry name" value="Ser/Thr_kinase_AS"/>
</dbReference>
<dbReference type="Proteomes" id="UP001457282">
    <property type="component" value="Unassembled WGS sequence"/>
</dbReference>
<feature type="domain" description="Protein kinase" evidence="19">
    <location>
        <begin position="635"/>
        <end position="907"/>
    </location>
</feature>
<keyword evidence="8" id="KW-0677">Repeat</keyword>
<dbReference type="PANTHER" id="PTHR45974:SF266">
    <property type="entry name" value="LEUCINE-RICH REPEAT RECEPTOR PROTEIN KINASE HPCA1"/>
    <property type="match status" value="1"/>
</dbReference>
<evidence type="ECO:0000256" key="2">
    <source>
        <dbReference type="ARBA" id="ARBA00012513"/>
    </source>
</evidence>
<evidence type="ECO:0000256" key="9">
    <source>
        <dbReference type="ARBA" id="ARBA00022741"/>
    </source>
</evidence>
<accession>A0AAW1XQQ7</accession>